<evidence type="ECO:0000313" key="3">
    <source>
        <dbReference type="Proteomes" id="UP000291831"/>
    </source>
</evidence>
<gene>
    <name evidence="2" type="ORF">AEth_01422</name>
</gene>
<name>A0A8B3S103_9EURY</name>
<keyword evidence="1" id="KW-0472">Membrane</keyword>
<proteinExistence type="predicted"/>
<protein>
    <submittedName>
        <fullName evidence="2">Uncharacterized protein</fullName>
    </submittedName>
</protein>
<dbReference type="EMBL" id="RPGO01000031">
    <property type="protein sequence ID" value="RZB29165.1"/>
    <property type="molecule type" value="Genomic_DNA"/>
</dbReference>
<evidence type="ECO:0000256" key="1">
    <source>
        <dbReference type="SAM" id="Phobius"/>
    </source>
</evidence>
<sequence>MSIVTVTTTTVVVLTTTTAGHIAILGVGGTCALIIALIAKELFSSASEEVSQRASLMDAIKTLDSSLGIVIIPMIISFAMVVAMKVVEVLQ</sequence>
<keyword evidence="1" id="KW-0812">Transmembrane</keyword>
<organism evidence="2 3">
    <name type="scientific">Candidatus Argoarchaeum ethanivorans</name>
    <dbReference type="NCBI Taxonomy" id="2608793"/>
    <lineage>
        <taxon>Archaea</taxon>
        <taxon>Methanobacteriati</taxon>
        <taxon>Methanobacteriota</taxon>
        <taxon>Stenosarchaea group</taxon>
        <taxon>Methanomicrobia</taxon>
        <taxon>Methanosarcinales</taxon>
        <taxon>Methanosarcinales incertae sedis</taxon>
        <taxon>GOM Arc I cluster</taxon>
        <taxon>Candidatus Argoarchaeum</taxon>
    </lineage>
</organism>
<evidence type="ECO:0000313" key="2">
    <source>
        <dbReference type="EMBL" id="RZB29165.1"/>
    </source>
</evidence>
<keyword evidence="1" id="KW-1133">Transmembrane helix</keyword>
<accession>A0A8B3S103</accession>
<comment type="caution">
    <text evidence="2">The sequence shown here is derived from an EMBL/GenBank/DDBJ whole genome shotgun (WGS) entry which is preliminary data.</text>
</comment>
<feature type="transmembrane region" description="Helical" evidence="1">
    <location>
        <begin position="67"/>
        <end position="87"/>
    </location>
</feature>
<dbReference type="AlphaFoldDB" id="A0A8B3S103"/>
<feature type="transmembrane region" description="Helical" evidence="1">
    <location>
        <begin position="20"/>
        <end position="39"/>
    </location>
</feature>
<dbReference type="Proteomes" id="UP000291831">
    <property type="component" value="Unassembled WGS sequence"/>
</dbReference>
<reference evidence="3" key="1">
    <citation type="submission" date="2019-01" db="EMBL/GenBank/DDBJ databases">
        <title>Anaerobic oxidation of ethane by archaea from a marine hydrocarbon seep.</title>
        <authorList>
            <person name="Musat F."/>
        </authorList>
    </citation>
    <scope>NUCLEOTIDE SEQUENCE [LARGE SCALE GENOMIC DNA]</scope>
</reference>